<dbReference type="SUPFAM" id="SSF51679">
    <property type="entry name" value="Bacterial luciferase-like"/>
    <property type="match status" value="1"/>
</dbReference>
<dbReference type="Proteomes" id="UP000432015">
    <property type="component" value="Unassembled WGS sequence"/>
</dbReference>
<dbReference type="GO" id="GO:0016705">
    <property type="term" value="F:oxidoreductase activity, acting on paired donors, with incorporation or reduction of molecular oxygen"/>
    <property type="evidence" value="ECO:0007669"/>
    <property type="project" value="InterPro"/>
</dbReference>
<reference evidence="3 4" key="1">
    <citation type="submission" date="2019-11" db="EMBL/GenBank/DDBJ databases">
        <authorList>
            <person name="Cao P."/>
        </authorList>
    </citation>
    <scope>NUCLEOTIDE SEQUENCE [LARGE SCALE GENOMIC DNA]</scope>
    <source>
        <strain evidence="3 4">NEAU-AAG5</strain>
    </source>
</reference>
<organism evidence="3 4">
    <name type="scientific">Actinomadura litoris</name>
    <dbReference type="NCBI Taxonomy" id="2678616"/>
    <lineage>
        <taxon>Bacteria</taxon>
        <taxon>Bacillati</taxon>
        <taxon>Actinomycetota</taxon>
        <taxon>Actinomycetes</taxon>
        <taxon>Streptosporangiales</taxon>
        <taxon>Thermomonosporaceae</taxon>
        <taxon>Actinomadura</taxon>
    </lineage>
</organism>
<evidence type="ECO:0000313" key="3">
    <source>
        <dbReference type="EMBL" id="MUN38417.1"/>
    </source>
</evidence>
<dbReference type="PANTHER" id="PTHR43244:SF1">
    <property type="entry name" value="5,10-METHYLENETETRAHYDROMETHANOPTERIN REDUCTASE"/>
    <property type="match status" value="1"/>
</dbReference>
<sequence>MEYFLQLHGNLPLDAYPVLAARAEELGFEDVSLHDVLFRRPVWPVLCDMARATSRVLVGPNVTHPYLSHPVQLAANLAHLDELSGGRAVLGLGRGSMYEMVGRTNPATLDGLREAVDVIRTLVEGGGGPYDGEVFQLRKDARLHFGTGRRVPVYLGAMGPKGARLAGAHCDGLRAAAQWHPGYASLLKEHMEAGAKEAGRAADEVQFVAENWTFVHPDRELARREARSLLATFLPHLGAPLAFHEVPESEIEAARAAKRDGATERLAEISDRTLDLFMAAGDADDLRAGLDRLEAAGHTAVSFSGQLGPDTSLALEIIGEAIAAR</sequence>
<dbReference type="InterPro" id="IPR011251">
    <property type="entry name" value="Luciferase-like_dom"/>
</dbReference>
<evidence type="ECO:0000313" key="4">
    <source>
        <dbReference type="Proteomes" id="UP000432015"/>
    </source>
</evidence>
<protein>
    <submittedName>
        <fullName evidence="3">LLM class flavin-dependent oxidoreductase</fullName>
    </submittedName>
</protein>
<dbReference type="InterPro" id="IPR036661">
    <property type="entry name" value="Luciferase-like_sf"/>
</dbReference>
<feature type="domain" description="Luciferase-like" evidence="2">
    <location>
        <begin position="15"/>
        <end position="298"/>
    </location>
</feature>
<dbReference type="Pfam" id="PF00296">
    <property type="entry name" value="Bac_luciferase"/>
    <property type="match status" value="1"/>
</dbReference>
<evidence type="ECO:0000259" key="2">
    <source>
        <dbReference type="Pfam" id="PF00296"/>
    </source>
</evidence>
<comment type="caution">
    <text evidence="3">The sequence shown here is derived from an EMBL/GenBank/DDBJ whole genome shotgun (WGS) entry which is preliminary data.</text>
</comment>
<gene>
    <name evidence="3" type="ORF">GNZ18_17655</name>
</gene>
<dbReference type="CDD" id="cd01097">
    <property type="entry name" value="Tetrahydromethanopterin_reductase"/>
    <property type="match status" value="1"/>
</dbReference>
<proteinExistence type="predicted"/>
<dbReference type="EMBL" id="WOFH01000005">
    <property type="protein sequence ID" value="MUN38417.1"/>
    <property type="molecule type" value="Genomic_DNA"/>
</dbReference>
<dbReference type="Gene3D" id="3.20.20.30">
    <property type="entry name" value="Luciferase-like domain"/>
    <property type="match status" value="1"/>
</dbReference>
<evidence type="ECO:0000256" key="1">
    <source>
        <dbReference type="ARBA" id="ARBA00023002"/>
    </source>
</evidence>
<dbReference type="PANTHER" id="PTHR43244">
    <property type="match status" value="1"/>
</dbReference>
<name>A0A7K1L209_9ACTN</name>
<dbReference type="AlphaFoldDB" id="A0A7K1L209"/>
<keyword evidence="1" id="KW-0560">Oxidoreductase</keyword>
<dbReference type="RefSeq" id="WP_156217510.1">
    <property type="nucleotide sequence ID" value="NZ_WOFH01000005.1"/>
</dbReference>
<accession>A0A7K1L209</accession>
<dbReference type="InterPro" id="IPR050564">
    <property type="entry name" value="F420-G6PD/mer"/>
</dbReference>
<keyword evidence="4" id="KW-1185">Reference proteome</keyword>